<sequence length="66" mass="6994">MAEIRWQKSSFSGSNEGGSCVELATGAPGLRHLRESDDPGVVLAVDAEKLRSFLLAVKAGELDHLA</sequence>
<dbReference type="Proteomes" id="UP001432222">
    <property type="component" value="Chromosome"/>
</dbReference>
<name>A0ABZ1U444_9ACTN</name>
<dbReference type="RefSeq" id="WP_328956522.1">
    <property type="nucleotide sequence ID" value="NZ_CP108110.1"/>
</dbReference>
<dbReference type="EMBL" id="CP108110">
    <property type="protein sequence ID" value="WUQ85838.1"/>
    <property type="molecule type" value="Genomic_DNA"/>
</dbReference>
<proteinExistence type="predicted"/>
<dbReference type="Pfam" id="PF04149">
    <property type="entry name" value="DUF397"/>
    <property type="match status" value="1"/>
</dbReference>
<gene>
    <name evidence="2" type="ORF">OHA16_24440</name>
</gene>
<feature type="domain" description="DUF397" evidence="1">
    <location>
        <begin position="5"/>
        <end position="58"/>
    </location>
</feature>
<reference evidence="2" key="1">
    <citation type="submission" date="2022-10" db="EMBL/GenBank/DDBJ databases">
        <title>The complete genomes of actinobacterial strains from the NBC collection.</title>
        <authorList>
            <person name="Joergensen T.S."/>
            <person name="Alvarez Arevalo M."/>
            <person name="Sterndorff E.B."/>
            <person name="Faurdal D."/>
            <person name="Vuksanovic O."/>
            <person name="Mourched A.-S."/>
            <person name="Charusanti P."/>
            <person name="Shaw S."/>
            <person name="Blin K."/>
            <person name="Weber T."/>
        </authorList>
    </citation>
    <scope>NUCLEOTIDE SEQUENCE</scope>
    <source>
        <strain evidence="2">NBC_00222</strain>
    </source>
</reference>
<accession>A0ABZ1U444</accession>
<evidence type="ECO:0000313" key="2">
    <source>
        <dbReference type="EMBL" id="WUQ85838.1"/>
    </source>
</evidence>
<evidence type="ECO:0000259" key="1">
    <source>
        <dbReference type="Pfam" id="PF04149"/>
    </source>
</evidence>
<protein>
    <submittedName>
        <fullName evidence="2">DUF397 domain-containing protein</fullName>
    </submittedName>
</protein>
<keyword evidence="3" id="KW-1185">Reference proteome</keyword>
<dbReference type="InterPro" id="IPR007278">
    <property type="entry name" value="DUF397"/>
</dbReference>
<organism evidence="2 3">
    <name type="scientific">Kitasatospora purpeofusca</name>
    <dbReference type="NCBI Taxonomy" id="67352"/>
    <lineage>
        <taxon>Bacteria</taxon>
        <taxon>Bacillati</taxon>
        <taxon>Actinomycetota</taxon>
        <taxon>Actinomycetes</taxon>
        <taxon>Kitasatosporales</taxon>
        <taxon>Streptomycetaceae</taxon>
        <taxon>Kitasatospora</taxon>
    </lineage>
</organism>
<evidence type="ECO:0000313" key="3">
    <source>
        <dbReference type="Proteomes" id="UP001432222"/>
    </source>
</evidence>